<dbReference type="InterPro" id="IPR041260">
    <property type="entry name" value="Sld7_C"/>
</dbReference>
<dbReference type="VEuPathDB" id="FungiDB:YALI0_B18678g"/>
<dbReference type="Proteomes" id="UP000256601">
    <property type="component" value="Unassembled WGS sequence"/>
</dbReference>
<dbReference type="GeneID" id="2907083"/>
<dbReference type="EMBL" id="CP017554">
    <property type="protein sequence ID" value="AOW01901.1"/>
    <property type="molecule type" value="Genomic_DNA"/>
</dbReference>
<dbReference type="EMBL" id="KZ859023">
    <property type="protein sequence ID" value="RDW24737.1"/>
    <property type="molecule type" value="Genomic_DNA"/>
</dbReference>
<organism evidence="2 4">
    <name type="scientific">Yarrowia lipolytica</name>
    <name type="common">Candida lipolytica</name>
    <dbReference type="NCBI Taxonomy" id="4952"/>
    <lineage>
        <taxon>Eukaryota</taxon>
        <taxon>Fungi</taxon>
        <taxon>Dikarya</taxon>
        <taxon>Ascomycota</taxon>
        <taxon>Saccharomycotina</taxon>
        <taxon>Dipodascomycetes</taxon>
        <taxon>Dipodascales</taxon>
        <taxon>Dipodascales incertae sedis</taxon>
        <taxon>Yarrowia</taxon>
    </lineage>
</organism>
<sequence length="212" mass="24023">MSELKQVWKGYLNLEKLGDTPKHVSPLRKNSQKVPISLWDWHKTNLSSRDELVAEKLVSVSQLPLWMLIQVSPTPLTSLWVSCTHDELQKHLSQLLQGDSGLLISCRESLYLMHASEENRVALTLLGDPLEYAKMLKELVSESSVAPQPAVVTLQKVVQAAMRLRGIRTDEEGRQVYKHVLAAAEFSLRRELGEAGVEKMRDRVENILSLLY</sequence>
<dbReference type="Proteomes" id="UP000182444">
    <property type="component" value="Chromosome 1B"/>
</dbReference>
<dbReference type="OrthoDB" id="5295136at2759"/>
<name>A0A1H6PUJ1_YARLL</name>
<dbReference type="AlphaFoldDB" id="A0A1H6PUJ1"/>
<gene>
    <name evidence="3" type="ORF">B0I71DRAFT_133801</name>
    <name evidence="2" type="ORF">YALI1_B24280g</name>
</gene>
<evidence type="ECO:0000313" key="5">
    <source>
        <dbReference type="Proteomes" id="UP000256601"/>
    </source>
</evidence>
<dbReference type="Pfam" id="PF18596">
    <property type="entry name" value="Sld7_C"/>
    <property type="match status" value="1"/>
</dbReference>
<accession>A0A1H6PUJ1</accession>
<dbReference type="RefSeq" id="XP_501068.1">
    <property type="nucleotide sequence ID" value="XM_501068.1"/>
</dbReference>
<evidence type="ECO:0000313" key="3">
    <source>
        <dbReference type="EMBL" id="RDW24737.1"/>
    </source>
</evidence>
<dbReference type="KEGG" id="yli:2907083"/>
<evidence type="ECO:0000259" key="1">
    <source>
        <dbReference type="Pfam" id="PF18596"/>
    </source>
</evidence>
<evidence type="ECO:0000313" key="4">
    <source>
        <dbReference type="Proteomes" id="UP000182444"/>
    </source>
</evidence>
<protein>
    <recommendedName>
        <fullName evidence="1">Sld7 C-terminal domain-containing protein</fullName>
    </recommendedName>
</protein>
<evidence type="ECO:0000313" key="2">
    <source>
        <dbReference type="EMBL" id="AOW01901.1"/>
    </source>
</evidence>
<dbReference type="VEuPathDB" id="FungiDB:YALI1_B24280g"/>
<reference evidence="3 5" key="2">
    <citation type="submission" date="2018-07" db="EMBL/GenBank/DDBJ databases">
        <title>Draft Genome Assemblies for Five Robust Yarrowia lipolytica Strains Exhibiting High Lipid Production and Pentose Sugar Utilization and Sugar Alcohol Secretion from Undetoxified Lignocellulosic Biomass Hydrolysates.</title>
        <authorList>
            <consortium name="DOE Joint Genome Institute"/>
            <person name="Walker C."/>
            <person name="Ryu S."/>
            <person name="Na H."/>
            <person name="Zane M."/>
            <person name="LaButti K."/>
            <person name="Lipzen A."/>
            <person name="Haridas S."/>
            <person name="Barry K."/>
            <person name="Grigoriev I.V."/>
            <person name="Quarterman J."/>
            <person name="Slininger P."/>
            <person name="Dien B."/>
            <person name="Trinh C.T."/>
        </authorList>
    </citation>
    <scope>NUCLEOTIDE SEQUENCE [LARGE SCALE GENOMIC DNA]</scope>
    <source>
        <strain evidence="3 5">YB392</strain>
    </source>
</reference>
<reference evidence="2 4" key="1">
    <citation type="journal article" date="2016" name="PLoS ONE">
        <title>Sequence Assembly of Yarrowia lipolytica Strain W29/CLIB89 Shows Transposable Element Diversity.</title>
        <authorList>
            <person name="Magnan C."/>
            <person name="Yu J."/>
            <person name="Chang I."/>
            <person name="Jahn E."/>
            <person name="Kanomata Y."/>
            <person name="Wu J."/>
            <person name="Zeller M."/>
            <person name="Oakes M."/>
            <person name="Baldi P."/>
            <person name="Sandmeyer S."/>
        </authorList>
    </citation>
    <scope>NUCLEOTIDE SEQUENCE [LARGE SCALE GENOMIC DNA]</scope>
    <source>
        <strain evidence="2">CLIB89</strain>
        <strain evidence="4">CLIB89(W29)</strain>
    </source>
</reference>
<feature type="domain" description="Sld7 C-terminal" evidence="1">
    <location>
        <begin position="153"/>
        <end position="210"/>
    </location>
</feature>
<proteinExistence type="predicted"/>